<evidence type="ECO:0000259" key="2">
    <source>
        <dbReference type="Pfam" id="PF13439"/>
    </source>
</evidence>
<dbReference type="SUPFAM" id="SSF53756">
    <property type="entry name" value="UDP-Glycosyltransferase/glycogen phosphorylase"/>
    <property type="match status" value="1"/>
</dbReference>
<sequence length="179" mass="21069">MIIGVDASRAGIEEKTGTENYSSELIRELLKLPEAKRFKWRLYDKKNIPWRRFWTQGGLALEILKHPPEVLFIPAHTLPVIRSPKIKTVVTIHGLEYEYLPEYYKFPQKLYLNKSTGYAVKHADRLIAVSNWTKTQLVDRLAADPEKITVIHEGIGRRIIKAKDQQFKSDYRRQIRYKY</sequence>
<dbReference type="AlphaFoldDB" id="A0A2M8G3L5"/>
<evidence type="ECO:0000313" key="4">
    <source>
        <dbReference type="Proteomes" id="UP000229739"/>
    </source>
</evidence>
<evidence type="ECO:0000313" key="3">
    <source>
        <dbReference type="EMBL" id="PJC66227.1"/>
    </source>
</evidence>
<protein>
    <recommendedName>
        <fullName evidence="2">Glycosyltransferase subfamily 4-like N-terminal domain-containing protein</fullName>
    </recommendedName>
</protein>
<proteinExistence type="predicted"/>
<feature type="domain" description="Glycosyltransferase subfamily 4-like N-terminal" evidence="2">
    <location>
        <begin position="37"/>
        <end position="155"/>
    </location>
</feature>
<dbReference type="PANTHER" id="PTHR46401:SF2">
    <property type="entry name" value="GLYCOSYLTRANSFERASE WBBK-RELATED"/>
    <property type="match status" value="1"/>
</dbReference>
<dbReference type="GO" id="GO:0009103">
    <property type="term" value="P:lipopolysaccharide biosynthetic process"/>
    <property type="evidence" value="ECO:0007669"/>
    <property type="project" value="TreeGrafter"/>
</dbReference>
<organism evidence="3 4">
    <name type="scientific">Candidatus Beckwithbacteria bacterium CG_4_9_14_0_2_um_filter_47_11</name>
    <dbReference type="NCBI Taxonomy" id="1974494"/>
    <lineage>
        <taxon>Bacteria</taxon>
        <taxon>Candidatus Beckwithiibacteriota</taxon>
    </lineage>
</organism>
<name>A0A2M8G3L5_9BACT</name>
<dbReference type="InterPro" id="IPR028098">
    <property type="entry name" value="Glyco_trans_4-like_N"/>
</dbReference>
<reference evidence="4" key="1">
    <citation type="submission" date="2017-09" db="EMBL/GenBank/DDBJ databases">
        <title>Depth-based differentiation of microbial function through sediment-hosted aquifers and enrichment of novel symbionts in the deep terrestrial subsurface.</title>
        <authorList>
            <person name="Probst A.J."/>
            <person name="Ladd B."/>
            <person name="Jarett J.K."/>
            <person name="Geller-Mcgrath D.E."/>
            <person name="Sieber C.M.K."/>
            <person name="Emerson J.B."/>
            <person name="Anantharaman K."/>
            <person name="Thomas B.C."/>
            <person name="Malmstrom R."/>
            <person name="Stieglmeier M."/>
            <person name="Klingl A."/>
            <person name="Woyke T."/>
            <person name="Ryan C.M."/>
            <person name="Banfield J.F."/>
        </authorList>
    </citation>
    <scope>NUCLEOTIDE SEQUENCE [LARGE SCALE GENOMIC DNA]</scope>
</reference>
<keyword evidence="1" id="KW-0808">Transferase</keyword>
<dbReference type="Gene3D" id="3.40.50.2000">
    <property type="entry name" value="Glycogen Phosphorylase B"/>
    <property type="match status" value="1"/>
</dbReference>
<dbReference type="GO" id="GO:0016757">
    <property type="term" value="F:glycosyltransferase activity"/>
    <property type="evidence" value="ECO:0007669"/>
    <property type="project" value="TreeGrafter"/>
</dbReference>
<gene>
    <name evidence="3" type="ORF">CO018_03060</name>
</gene>
<dbReference type="EMBL" id="PFQV01000052">
    <property type="protein sequence ID" value="PJC66227.1"/>
    <property type="molecule type" value="Genomic_DNA"/>
</dbReference>
<dbReference type="Pfam" id="PF13439">
    <property type="entry name" value="Glyco_transf_4"/>
    <property type="match status" value="1"/>
</dbReference>
<accession>A0A2M8G3L5</accession>
<dbReference type="PANTHER" id="PTHR46401">
    <property type="entry name" value="GLYCOSYLTRANSFERASE WBBK-RELATED"/>
    <property type="match status" value="1"/>
</dbReference>
<dbReference type="Proteomes" id="UP000229739">
    <property type="component" value="Unassembled WGS sequence"/>
</dbReference>
<feature type="non-terminal residue" evidence="3">
    <location>
        <position position="179"/>
    </location>
</feature>
<comment type="caution">
    <text evidence="3">The sequence shown here is derived from an EMBL/GenBank/DDBJ whole genome shotgun (WGS) entry which is preliminary data.</text>
</comment>
<evidence type="ECO:0000256" key="1">
    <source>
        <dbReference type="ARBA" id="ARBA00022679"/>
    </source>
</evidence>